<dbReference type="RefSeq" id="WP_169592078.1">
    <property type="nucleotide sequence ID" value="NZ_JABBGK010000002.1"/>
</dbReference>
<evidence type="ECO:0000313" key="8">
    <source>
        <dbReference type="Proteomes" id="UP000541470"/>
    </source>
</evidence>
<dbReference type="GO" id="GO:0008113">
    <property type="term" value="F:peptide-methionine (S)-S-oxide reductase activity"/>
    <property type="evidence" value="ECO:0007669"/>
    <property type="project" value="UniProtKB-UniRule"/>
</dbReference>
<gene>
    <name evidence="5 7" type="primary">msrA</name>
    <name evidence="7" type="ORF">HHL25_14125</name>
</gene>
<dbReference type="Pfam" id="PF01625">
    <property type="entry name" value="PMSR"/>
    <property type="match status" value="1"/>
</dbReference>
<reference evidence="7 8" key="1">
    <citation type="submission" date="2020-04" db="EMBL/GenBank/DDBJ databases">
        <title>Rhizobium sp. S-51 isolated from soil.</title>
        <authorList>
            <person name="Dahal R.H."/>
        </authorList>
    </citation>
    <scope>NUCLEOTIDE SEQUENCE [LARGE SCALE GENOMIC DNA]</scope>
    <source>
        <strain evidence="7 8">S-51</strain>
    </source>
</reference>
<dbReference type="PANTHER" id="PTHR42799:SF2">
    <property type="entry name" value="MITOCHONDRIAL PEPTIDE METHIONINE SULFOXIDE REDUCTASE"/>
    <property type="match status" value="1"/>
</dbReference>
<evidence type="ECO:0000313" key="7">
    <source>
        <dbReference type="EMBL" id="NML75265.1"/>
    </source>
</evidence>
<evidence type="ECO:0000259" key="6">
    <source>
        <dbReference type="Pfam" id="PF01625"/>
    </source>
</evidence>
<dbReference type="NCBIfam" id="TIGR00401">
    <property type="entry name" value="msrA"/>
    <property type="match status" value="1"/>
</dbReference>
<dbReference type="PANTHER" id="PTHR42799">
    <property type="entry name" value="MITOCHONDRIAL PEPTIDE METHIONINE SULFOXIDE REDUCTASE"/>
    <property type="match status" value="1"/>
</dbReference>
<protein>
    <recommendedName>
        <fullName evidence="5">Peptide methionine sulfoxide reductase MsrA</fullName>
        <shortName evidence="5">Protein-methionine-S-oxide reductase</shortName>
        <ecNumber evidence="5">1.8.4.11</ecNumber>
    </recommendedName>
    <alternativeName>
        <fullName evidence="5">Peptide-methionine (S)-S-oxide reductase</fullName>
        <shortName evidence="5">Peptide Met(O) reductase</shortName>
    </alternativeName>
</protein>
<keyword evidence="2 5" id="KW-0560">Oxidoreductase</keyword>
<comment type="catalytic activity">
    <reaction evidence="4 5">
        <text>[thioredoxin]-disulfide + L-methionine + H2O = L-methionine (S)-S-oxide + [thioredoxin]-dithiol</text>
        <dbReference type="Rhea" id="RHEA:19993"/>
        <dbReference type="Rhea" id="RHEA-COMP:10698"/>
        <dbReference type="Rhea" id="RHEA-COMP:10700"/>
        <dbReference type="ChEBI" id="CHEBI:15377"/>
        <dbReference type="ChEBI" id="CHEBI:29950"/>
        <dbReference type="ChEBI" id="CHEBI:50058"/>
        <dbReference type="ChEBI" id="CHEBI:57844"/>
        <dbReference type="ChEBI" id="CHEBI:58772"/>
        <dbReference type="EC" id="1.8.4.11"/>
    </reaction>
</comment>
<sequence length="219" mass="24070">MFLIDMFNKKTTMPTPETALPGRNEEMPTAEIHFVSGRPLKGPYPEGLRTVYLGMGCFWGAERLLWNTPGVYVTAAGYQGGFTPNPTYQETVTGLTGHTEVVKVVYDPSILTLEALLKVFFEAHDPTQGMRQGNDIGTTYRSAIYAEDADDIDVAIRVRDAFQEALIASGRKMKVTTEIAPAAPFYYAEDYHQQYLAKNPNGYCGLRGTGVSCPLPAAV</sequence>
<evidence type="ECO:0000256" key="5">
    <source>
        <dbReference type="HAMAP-Rule" id="MF_01401"/>
    </source>
</evidence>
<dbReference type="Proteomes" id="UP000541470">
    <property type="component" value="Unassembled WGS sequence"/>
</dbReference>
<dbReference type="HAMAP" id="MF_01401">
    <property type="entry name" value="MsrA"/>
    <property type="match status" value="1"/>
</dbReference>
<dbReference type="SUPFAM" id="SSF55068">
    <property type="entry name" value="Peptide methionine sulfoxide reductase"/>
    <property type="match status" value="1"/>
</dbReference>
<evidence type="ECO:0000256" key="1">
    <source>
        <dbReference type="ARBA" id="ARBA00005591"/>
    </source>
</evidence>
<dbReference type="InterPro" id="IPR050162">
    <property type="entry name" value="MsrA_MetSO_reductase"/>
</dbReference>
<comment type="function">
    <text evidence="5">Has an important function as a repair enzyme for proteins that have been inactivated by oxidation. Catalyzes the reversible oxidation-reduction of methionine sulfoxide in proteins to methionine.</text>
</comment>
<feature type="domain" description="Peptide methionine sulphoxide reductase MsrA" evidence="6">
    <location>
        <begin position="50"/>
        <end position="204"/>
    </location>
</feature>
<accession>A0A7Y0AXE4</accession>
<name>A0A7Y0AXE4_9HYPH</name>
<dbReference type="GO" id="GO:0034599">
    <property type="term" value="P:cellular response to oxidative stress"/>
    <property type="evidence" value="ECO:0007669"/>
    <property type="project" value="TreeGrafter"/>
</dbReference>
<keyword evidence="8" id="KW-1185">Reference proteome</keyword>
<evidence type="ECO:0000256" key="3">
    <source>
        <dbReference type="ARBA" id="ARBA00047806"/>
    </source>
</evidence>
<proteinExistence type="inferred from homology"/>
<dbReference type="AlphaFoldDB" id="A0A7Y0AXE4"/>
<dbReference type="Gene3D" id="3.30.1060.10">
    <property type="entry name" value="Peptide methionine sulphoxide reductase MsrA"/>
    <property type="match status" value="1"/>
</dbReference>
<feature type="active site" evidence="5">
    <location>
        <position position="57"/>
    </location>
</feature>
<comment type="catalytic activity">
    <reaction evidence="3 5">
        <text>L-methionyl-[protein] + [thioredoxin]-disulfide + H2O = L-methionyl-(S)-S-oxide-[protein] + [thioredoxin]-dithiol</text>
        <dbReference type="Rhea" id="RHEA:14217"/>
        <dbReference type="Rhea" id="RHEA-COMP:10698"/>
        <dbReference type="Rhea" id="RHEA-COMP:10700"/>
        <dbReference type="Rhea" id="RHEA-COMP:12313"/>
        <dbReference type="Rhea" id="RHEA-COMP:12315"/>
        <dbReference type="ChEBI" id="CHEBI:15377"/>
        <dbReference type="ChEBI" id="CHEBI:16044"/>
        <dbReference type="ChEBI" id="CHEBI:29950"/>
        <dbReference type="ChEBI" id="CHEBI:44120"/>
        <dbReference type="ChEBI" id="CHEBI:50058"/>
        <dbReference type="EC" id="1.8.4.11"/>
    </reaction>
</comment>
<comment type="similarity">
    <text evidence="1 5">Belongs to the MsrA Met sulfoxide reductase family.</text>
</comment>
<dbReference type="GO" id="GO:0005737">
    <property type="term" value="C:cytoplasm"/>
    <property type="evidence" value="ECO:0007669"/>
    <property type="project" value="TreeGrafter"/>
</dbReference>
<comment type="caution">
    <text evidence="7">The sequence shown here is derived from an EMBL/GenBank/DDBJ whole genome shotgun (WGS) entry which is preliminary data.</text>
</comment>
<dbReference type="EMBL" id="JABBGK010000002">
    <property type="protein sequence ID" value="NML75265.1"/>
    <property type="molecule type" value="Genomic_DNA"/>
</dbReference>
<dbReference type="InterPro" id="IPR002569">
    <property type="entry name" value="Met_Sox_Rdtase_MsrA_dom"/>
</dbReference>
<dbReference type="FunFam" id="3.30.1060.10:FF:000001">
    <property type="entry name" value="Peptide methionine sulfoxide reductase MsrA"/>
    <property type="match status" value="1"/>
</dbReference>
<dbReference type="EC" id="1.8.4.11" evidence="5"/>
<evidence type="ECO:0000256" key="4">
    <source>
        <dbReference type="ARBA" id="ARBA00048782"/>
    </source>
</evidence>
<evidence type="ECO:0000256" key="2">
    <source>
        <dbReference type="ARBA" id="ARBA00023002"/>
    </source>
</evidence>
<dbReference type="InterPro" id="IPR036509">
    <property type="entry name" value="Met_Sox_Rdtase_MsrA_sf"/>
</dbReference>
<organism evidence="7 8">
    <name type="scientific">Rhizobium terricola</name>
    <dbReference type="NCBI Taxonomy" id="2728849"/>
    <lineage>
        <taxon>Bacteria</taxon>
        <taxon>Pseudomonadati</taxon>
        <taxon>Pseudomonadota</taxon>
        <taxon>Alphaproteobacteria</taxon>
        <taxon>Hyphomicrobiales</taxon>
        <taxon>Rhizobiaceae</taxon>
        <taxon>Rhizobium/Agrobacterium group</taxon>
        <taxon>Rhizobium</taxon>
    </lineage>
</organism>